<dbReference type="EMBL" id="JAPQKN010000001">
    <property type="protein sequence ID" value="KAJ5176992.1"/>
    <property type="molecule type" value="Genomic_DNA"/>
</dbReference>
<dbReference type="InterPro" id="IPR003746">
    <property type="entry name" value="DUF167"/>
</dbReference>
<dbReference type="OrthoDB" id="244097at2759"/>
<dbReference type="GO" id="GO:0005737">
    <property type="term" value="C:cytoplasm"/>
    <property type="evidence" value="ECO:0007669"/>
    <property type="project" value="TreeGrafter"/>
</dbReference>
<protein>
    <submittedName>
        <fullName evidence="2">Uncharacterized protein</fullName>
    </submittedName>
</protein>
<dbReference type="HAMAP" id="MF_00634">
    <property type="entry name" value="UPF0235"/>
    <property type="match status" value="1"/>
</dbReference>
<dbReference type="GeneID" id="81424170"/>
<name>A0A9W9IIE2_9EURO</name>
<comment type="caution">
    <text evidence="2">The sequence shown here is derived from an EMBL/GenBank/DDBJ whole genome shotgun (WGS) entry which is preliminary data.</text>
</comment>
<dbReference type="RefSeq" id="XP_056548600.1">
    <property type="nucleotide sequence ID" value="XM_056684994.1"/>
</dbReference>
<proteinExistence type="inferred from homology"/>
<organism evidence="2 3">
    <name type="scientific">Penicillium canariense</name>
    <dbReference type="NCBI Taxonomy" id="189055"/>
    <lineage>
        <taxon>Eukaryota</taxon>
        <taxon>Fungi</taxon>
        <taxon>Dikarya</taxon>
        <taxon>Ascomycota</taxon>
        <taxon>Pezizomycotina</taxon>
        <taxon>Eurotiomycetes</taxon>
        <taxon>Eurotiomycetidae</taxon>
        <taxon>Eurotiales</taxon>
        <taxon>Aspergillaceae</taxon>
        <taxon>Penicillium</taxon>
    </lineage>
</organism>
<evidence type="ECO:0000313" key="2">
    <source>
        <dbReference type="EMBL" id="KAJ5176992.1"/>
    </source>
</evidence>
<sequence length="128" mass="13710">MSRPSSFLRLVANKPQASTQKTYNLHIPCYVKPNTSAQRVGVTAVGPGRVHVSVAAVPRDGAANRAVSRVVAEVFKVPKSNVGVIRGATAREKTLCIADLAIGDDSEEEFLQRATQKLIDAAENRNPS</sequence>
<evidence type="ECO:0000313" key="3">
    <source>
        <dbReference type="Proteomes" id="UP001149163"/>
    </source>
</evidence>
<dbReference type="Proteomes" id="UP001149163">
    <property type="component" value="Unassembled WGS sequence"/>
</dbReference>
<gene>
    <name evidence="2" type="ORF">N7482_002869</name>
</gene>
<dbReference type="SMART" id="SM01152">
    <property type="entry name" value="DUF167"/>
    <property type="match status" value="1"/>
</dbReference>
<dbReference type="PANTHER" id="PTHR13420:SF7">
    <property type="entry name" value="UPF0235 PROTEIN C15ORF40"/>
    <property type="match status" value="1"/>
</dbReference>
<dbReference type="SUPFAM" id="SSF69786">
    <property type="entry name" value="YggU-like"/>
    <property type="match status" value="1"/>
</dbReference>
<reference evidence="2" key="2">
    <citation type="journal article" date="2023" name="IMA Fungus">
        <title>Comparative genomic study of the Penicillium genus elucidates a diverse pangenome and 15 lateral gene transfer events.</title>
        <authorList>
            <person name="Petersen C."/>
            <person name="Sorensen T."/>
            <person name="Nielsen M.R."/>
            <person name="Sondergaard T.E."/>
            <person name="Sorensen J.L."/>
            <person name="Fitzpatrick D.A."/>
            <person name="Frisvad J.C."/>
            <person name="Nielsen K.L."/>
        </authorList>
    </citation>
    <scope>NUCLEOTIDE SEQUENCE</scope>
    <source>
        <strain evidence="2">IBT 26290</strain>
    </source>
</reference>
<keyword evidence="3" id="KW-1185">Reference proteome</keyword>
<dbReference type="NCBIfam" id="TIGR00251">
    <property type="entry name" value="DUF167 family protein"/>
    <property type="match status" value="1"/>
</dbReference>
<dbReference type="AlphaFoldDB" id="A0A9W9IIE2"/>
<dbReference type="Pfam" id="PF02594">
    <property type="entry name" value="DUF167"/>
    <property type="match status" value="1"/>
</dbReference>
<dbReference type="PANTHER" id="PTHR13420">
    <property type="entry name" value="UPF0235 PROTEIN C15ORF40"/>
    <property type="match status" value="1"/>
</dbReference>
<comment type="similarity">
    <text evidence="1">Belongs to the UPF0235 family.</text>
</comment>
<dbReference type="Gene3D" id="3.30.1200.10">
    <property type="entry name" value="YggU-like"/>
    <property type="match status" value="1"/>
</dbReference>
<evidence type="ECO:0000256" key="1">
    <source>
        <dbReference type="ARBA" id="ARBA00010364"/>
    </source>
</evidence>
<dbReference type="InterPro" id="IPR036591">
    <property type="entry name" value="YggU-like_sf"/>
</dbReference>
<accession>A0A9W9IIE2</accession>
<reference evidence="2" key="1">
    <citation type="submission" date="2022-11" db="EMBL/GenBank/DDBJ databases">
        <authorList>
            <person name="Petersen C."/>
        </authorList>
    </citation>
    <scope>NUCLEOTIDE SEQUENCE</scope>
    <source>
        <strain evidence="2">IBT 26290</strain>
    </source>
</reference>